<reference evidence="5 8" key="3">
    <citation type="submission" date="2019-06" db="EMBL/GenBank/DDBJ databases">
        <title>Whole genome shotgun sequence of Brevibacillus reuszeri NBRC 15719.</title>
        <authorList>
            <person name="Hosoyama A."/>
            <person name="Uohara A."/>
            <person name="Ohji S."/>
            <person name="Ichikawa N."/>
        </authorList>
    </citation>
    <scope>NUCLEOTIDE SEQUENCE [LARGE SCALE GENOMIC DNA]</scope>
    <source>
        <strain evidence="5 8">NBRC 15719</strain>
    </source>
</reference>
<gene>
    <name evidence="5" type="primary">ppx</name>
    <name evidence="6" type="ORF">ADS79_03895</name>
    <name evidence="5" type="ORF">BRE01_22350</name>
</gene>
<feature type="domain" description="Ppx/GppA phosphatase N-terminal" evidence="3">
    <location>
        <begin position="18"/>
        <end position="300"/>
    </location>
</feature>
<dbReference type="PANTHER" id="PTHR30005:SF0">
    <property type="entry name" value="RETROGRADE REGULATION PROTEIN 2"/>
    <property type="match status" value="1"/>
</dbReference>
<dbReference type="Gene3D" id="1.10.3210.10">
    <property type="entry name" value="Hypothetical protein af1432"/>
    <property type="match status" value="1"/>
</dbReference>
<evidence type="ECO:0000259" key="4">
    <source>
        <dbReference type="Pfam" id="PF21447"/>
    </source>
</evidence>
<comment type="similarity">
    <text evidence="1">Belongs to the GppA/Ppx family.</text>
</comment>
<evidence type="ECO:0000259" key="3">
    <source>
        <dbReference type="Pfam" id="PF02541"/>
    </source>
</evidence>
<dbReference type="STRING" id="54915.ADS79_03895"/>
<accession>A0A0K9YWR2</accession>
<evidence type="ECO:0000313" key="6">
    <source>
        <dbReference type="EMBL" id="KNB73128.1"/>
    </source>
</evidence>
<sequence length="511" mass="57073">MTKSIGVIDLGSNTARLVIYQQDEQGNLTEVDNIKRSLRLSNHLQNNRLDDDGMAITLTCLRQFKELLDARQVQQTIGVATAAVRQAENGVELLERIKAEAGITIQILTGEEEARYGYLAVMDSMNVDEGITIDIGGGSTEVTYFQNRKLKESHSFPFGIVTLTKRFLHSDIPTEAEFTQLRSFLADSFASKPWLKNKQCPVIAIGGTARNLGKIHQRSVHYSMDSLHHYPISKENVTSILEHIRILSLEERRQVPGMSKDRADVVLSGIAAFESLLSYTGSDVLLISNKGLREGVLYESVWGAEPPATGSELHAKTAAQFMNRYHIDTIHAQHVKSLSLSLFDQLGAQRLHAFGQEERELLASASLLHDAGRSINVYESSEHTFYLLSQVLMAGFTHRERLLIAMLASYKSNKLLLGQISRHADIVSKQDKNLIEKLGTLLLVSRMLDRSMTQSIHAVQLIKTNGSYLLRCMGKRTDHLEYSLLDEPLIKFSKAWKIPIAYTAVADSPKT</sequence>
<reference evidence="6" key="2">
    <citation type="submission" date="2015-07" db="EMBL/GenBank/DDBJ databases">
        <title>MeaNS - Measles Nucleotide Surveillance Program.</title>
        <authorList>
            <person name="Tran T."/>
            <person name="Druce J."/>
        </authorList>
    </citation>
    <scope>NUCLEOTIDE SEQUENCE</scope>
    <source>
        <strain evidence="6">DSM 9887</strain>
    </source>
</reference>
<comment type="caution">
    <text evidence="6">The sequence shown here is derived from an EMBL/GenBank/DDBJ whole genome shotgun (WGS) entry which is preliminary data.</text>
</comment>
<dbReference type="RefSeq" id="WP_049737117.1">
    <property type="nucleotide sequence ID" value="NZ_BJON01000008.1"/>
</dbReference>
<dbReference type="SUPFAM" id="SSF53067">
    <property type="entry name" value="Actin-like ATPase domain"/>
    <property type="match status" value="2"/>
</dbReference>
<dbReference type="InterPro" id="IPR030673">
    <property type="entry name" value="PyroPPase_GppA_Ppx"/>
</dbReference>
<evidence type="ECO:0000313" key="8">
    <source>
        <dbReference type="Proteomes" id="UP000319578"/>
    </source>
</evidence>
<dbReference type="GO" id="GO:0006357">
    <property type="term" value="P:regulation of transcription by RNA polymerase II"/>
    <property type="evidence" value="ECO:0007669"/>
    <property type="project" value="TreeGrafter"/>
</dbReference>
<proteinExistence type="inferred from homology"/>
<dbReference type="Proteomes" id="UP000036834">
    <property type="component" value="Unassembled WGS sequence"/>
</dbReference>
<dbReference type="EMBL" id="LGIQ01000005">
    <property type="protein sequence ID" value="KNB73128.1"/>
    <property type="molecule type" value="Genomic_DNA"/>
</dbReference>
<dbReference type="Pfam" id="PF21447">
    <property type="entry name" value="Ppx-GppA_III"/>
    <property type="match status" value="1"/>
</dbReference>
<evidence type="ECO:0000256" key="2">
    <source>
        <dbReference type="ARBA" id="ARBA00022801"/>
    </source>
</evidence>
<reference evidence="7" key="1">
    <citation type="submission" date="2015-07" db="EMBL/GenBank/DDBJ databases">
        <title>Genome sequencing project for genomic taxonomy and phylogenomics of Bacillus-like bacteria.</title>
        <authorList>
            <person name="Liu B."/>
            <person name="Wang J."/>
            <person name="Zhu Y."/>
            <person name="Liu G."/>
            <person name="Chen Q."/>
            <person name="Chen Z."/>
            <person name="Lan J."/>
            <person name="Che J."/>
            <person name="Ge C."/>
            <person name="Shi H."/>
            <person name="Pan Z."/>
            <person name="Liu X."/>
        </authorList>
    </citation>
    <scope>NUCLEOTIDE SEQUENCE [LARGE SCALE GENOMIC DNA]</scope>
    <source>
        <strain evidence="7">DSM 9887</strain>
    </source>
</reference>
<dbReference type="GO" id="GO:0016787">
    <property type="term" value="F:hydrolase activity"/>
    <property type="evidence" value="ECO:0007669"/>
    <property type="project" value="UniProtKB-KW"/>
</dbReference>
<dbReference type="PANTHER" id="PTHR30005">
    <property type="entry name" value="EXOPOLYPHOSPHATASE"/>
    <property type="match status" value="1"/>
</dbReference>
<dbReference type="Pfam" id="PF02541">
    <property type="entry name" value="Ppx-GppA"/>
    <property type="match status" value="1"/>
</dbReference>
<dbReference type="Gene3D" id="3.30.420.150">
    <property type="entry name" value="Exopolyphosphatase. Domain 2"/>
    <property type="match status" value="1"/>
</dbReference>
<dbReference type="InterPro" id="IPR003695">
    <property type="entry name" value="Ppx_GppA_N"/>
</dbReference>
<evidence type="ECO:0000313" key="5">
    <source>
        <dbReference type="EMBL" id="GED68533.1"/>
    </source>
</evidence>
<evidence type="ECO:0000313" key="7">
    <source>
        <dbReference type="Proteomes" id="UP000036834"/>
    </source>
</evidence>
<dbReference type="SUPFAM" id="SSF109604">
    <property type="entry name" value="HD-domain/PDEase-like"/>
    <property type="match status" value="1"/>
</dbReference>
<dbReference type="InterPro" id="IPR048950">
    <property type="entry name" value="Ppx_GppA_C"/>
</dbReference>
<dbReference type="AlphaFoldDB" id="A0A0K9YWR2"/>
<dbReference type="PIRSF" id="PIRSF001267">
    <property type="entry name" value="Pyrophosphatase_GppA_Ppx"/>
    <property type="match status" value="1"/>
</dbReference>
<evidence type="ECO:0000256" key="1">
    <source>
        <dbReference type="ARBA" id="ARBA00007125"/>
    </source>
</evidence>
<keyword evidence="2" id="KW-0378">Hydrolase</keyword>
<organism evidence="6 7">
    <name type="scientific">Brevibacillus reuszeri</name>
    <dbReference type="NCBI Taxonomy" id="54915"/>
    <lineage>
        <taxon>Bacteria</taxon>
        <taxon>Bacillati</taxon>
        <taxon>Bacillota</taxon>
        <taxon>Bacilli</taxon>
        <taxon>Bacillales</taxon>
        <taxon>Paenibacillaceae</taxon>
        <taxon>Brevibacillus</taxon>
    </lineage>
</organism>
<dbReference type="EMBL" id="BJON01000008">
    <property type="protein sequence ID" value="GED68533.1"/>
    <property type="molecule type" value="Genomic_DNA"/>
</dbReference>
<name>A0A0K9YWR2_9BACL</name>
<feature type="domain" description="Ppx/GppA phosphatase C-terminal" evidence="4">
    <location>
        <begin position="316"/>
        <end position="462"/>
    </location>
</feature>
<keyword evidence="8" id="KW-1185">Reference proteome</keyword>
<dbReference type="Gene3D" id="3.30.420.40">
    <property type="match status" value="1"/>
</dbReference>
<dbReference type="PATRIC" id="fig|54915.3.peg.6152"/>
<protein>
    <submittedName>
        <fullName evidence="5">Exopolyphosphatase</fullName>
    </submittedName>
</protein>
<dbReference type="InterPro" id="IPR050273">
    <property type="entry name" value="GppA/Ppx_hydrolase"/>
</dbReference>
<dbReference type="InterPro" id="IPR043129">
    <property type="entry name" value="ATPase_NBD"/>
</dbReference>
<dbReference type="CDD" id="cd24052">
    <property type="entry name" value="ASKHA_NBD_HpPPX-GppA-like"/>
    <property type="match status" value="1"/>
</dbReference>
<dbReference type="Proteomes" id="UP000319578">
    <property type="component" value="Unassembled WGS sequence"/>
</dbReference>